<dbReference type="EMBL" id="AEAH01000325">
    <property type="protein sequence ID" value="EGH28803.1"/>
    <property type="molecule type" value="Genomic_DNA"/>
</dbReference>
<dbReference type="AlphaFoldDB" id="F3FF17"/>
<dbReference type="HOGENOM" id="CLU_2864525_0_0_6"/>
<name>F3FF17_PSESX</name>
<dbReference type="PATRIC" id="fig|629262.5.peg.1265"/>
<accession>F3FF17</accession>
<protein>
    <submittedName>
        <fullName evidence="1">FAD dependent oxidoreductase</fullName>
    </submittedName>
</protein>
<reference evidence="1 2" key="1">
    <citation type="journal article" date="2011" name="PLoS Pathog.">
        <title>Dynamic evolution of pathogenicity revealed by sequencing and comparative genomics of 19 Pseudomonas syringae isolates.</title>
        <authorList>
            <person name="Baltrus D.A."/>
            <person name="Nishimura M.T."/>
            <person name="Romanchuk A."/>
            <person name="Chang J.H."/>
            <person name="Mukhtar M.S."/>
            <person name="Cherkis K."/>
            <person name="Roach J."/>
            <person name="Grant S.R."/>
            <person name="Jones C.D."/>
            <person name="Dangl J.L."/>
        </authorList>
    </citation>
    <scope>NUCLEOTIDE SEQUENCE [LARGE SCALE GENOMIC DNA]</scope>
    <source>
        <strain evidence="2">M301072PT</strain>
    </source>
</reference>
<organism evidence="1 2">
    <name type="scientific">Pseudomonas syringae pv. japonica str. M301072</name>
    <dbReference type="NCBI Taxonomy" id="629262"/>
    <lineage>
        <taxon>Bacteria</taxon>
        <taxon>Pseudomonadati</taxon>
        <taxon>Pseudomonadota</taxon>
        <taxon>Gammaproteobacteria</taxon>
        <taxon>Pseudomonadales</taxon>
        <taxon>Pseudomonadaceae</taxon>
        <taxon>Pseudomonas</taxon>
        <taxon>Pseudomonas syringae</taxon>
    </lineage>
</organism>
<dbReference type="Proteomes" id="UP000004471">
    <property type="component" value="Unassembled WGS sequence"/>
</dbReference>
<proteinExistence type="predicted"/>
<comment type="caution">
    <text evidence="1">The sequence shown here is derived from an EMBL/GenBank/DDBJ whole genome shotgun (WGS) entry which is preliminary data.</text>
</comment>
<gene>
    <name evidence="1" type="ORF">PSYJA_07428</name>
</gene>
<sequence length="64" mass="6634">MYLAAGMSGLGFKFAPGVAHIAVEQLRRHLAGKDRACSGWSALSPGRSMPGFSAQDLALASVQS</sequence>
<evidence type="ECO:0000313" key="2">
    <source>
        <dbReference type="Proteomes" id="UP000004471"/>
    </source>
</evidence>
<evidence type="ECO:0000313" key="1">
    <source>
        <dbReference type="EMBL" id="EGH28803.1"/>
    </source>
</evidence>